<dbReference type="SUPFAM" id="SSF81995">
    <property type="entry name" value="beta-sandwich domain of Sec23/24"/>
    <property type="match status" value="1"/>
</dbReference>
<feature type="region of interest" description="Disordered" evidence="2">
    <location>
        <begin position="89"/>
        <end position="130"/>
    </location>
</feature>
<feature type="region of interest" description="Disordered" evidence="2">
    <location>
        <begin position="1"/>
        <end position="53"/>
    </location>
</feature>
<dbReference type="InterPro" id="IPR029051">
    <property type="entry name" value="DUF4352"/>
</dbReference>
<evidence type="ECO:0000313" key="6">
    <source>
        <dbReference type="Proteomes" id="UP000653480"/>
    </source>
</evidence>
<dbReference type="EMBL" id="BMMN01000015">
    <property type="protein sequence ID" value="GGO26958.1"/>
    <property type="molecule type" value="Genomic_DNA"/>
</dbReference>
<accession>A0A8H9H723</accession>
<dbReference type="Pfam" id="PF11611">
    <property type="entry name" value="DUF4352"/>
    <property type="match status" value="1"/>
</dbReference>
<name>A0A8H9H723_9ACTN</name>
<dbReference type="RefSeq" id="WP_142574518.1">
    <property type="nucleotide sequence ID" value="NZ_BMMN01000015.1"/>
</dbReference>
<protein>
    <submittedName>
        <fullName evidence="5">Mpr protein</fullName>
    </submittedName>
</protein>
<dbReference type="OrthoDB" id="3430849at2"/>
<evidence type="ECO:0000256" key="2">
    <source>
        <dbReference type="SAM" id="MobiDB-lite"/>
    </source>
</evidence>
<keyword evidence="6" id="KW-1185">Reference proteome</keyword>
<keyword evidence="3" id="KW-0812">Transmembrane</keyword>
<dbReference type="Gene3D" id="2.60.40.1240">
    <property type="match status" value="1"/>
</dbReference>
<keyword evidence="3" id="KW-1133">Transmembrane helix</keyword>
<reference evidence="5" key="1">
    <citation type="journal article" date="2014" name="Int. J. Syst. Evol. Microbiol.">
        <title>Complete genome sequence of Corynebacterium casei LMG S-19264T (=DSM 44701T), isolated from a smear-ripened cheese.</title>
        <authorList>
            <consortium name="US DOE Joint Genome Institute (JGI-PGF)"/>
            <person name="Walter F."/>
            <person name="Albersmeier A."/>
            <person name="Kalinowski J."/>
            <person name="Ruckert C."/>
        </authorList>
    </citation>
    <scope>NUCLEOTIDE SEQUENCE</scope>
    <source>
        <strain evidence="5">CGMCC 4.7138</strain>
    </source>
</reference>
<evidence type="ECO:0000256" key="3">
    <source>
        <dbReference type="SAM" id="Phobius"/>
    </source>
</evidence>
<evidence type="ECO:0000313" key="5">
    <source>
        <dbReference type="EMBL" id="GGO26958.1"/>
    </source>
</evidence>
<keyword evidence="1" id="KW-0732">Signal</keyword>
<reference evidence="5" key="2">
    <citation type="submission" date="2020-09" db="EMBL/GenBank/DDBJ databases">
        <authorList>
            <person name="Sun Q."/>
            <person name="Zhou Y."/>
        </authorList>
    </citation>
    <scope>NUCLEOTIDE SEQUENCE</scope>
    <source>
        <strain evidence="5">CGMCC 4.7138</strain>
    </source>
</reference>
<feature type="compositionally biased region" description="Acidic residues" evidence="2">
    <location>
        <begin position="108"/>
        <end position="120"/>
    </location>
</feature>
<feature type="compositionally biased region" description="Low complexity" evidence="2">
    <location>
        <begin position="9"/>
        <end position="37"/>
    </location>
</feature>
<keyword evidence="3" id="KW-0472">Membrane</keyword>
<feature type="domain" description="DUF4352" evidence="4">
    <location>
        <begin position="126"/>
        <end position="247"/>
    </location>
</feature>
<comment type="caution">
    <text evidence="5">The sequence shown here is derived from an EMBL/GenBank/DDBJ whole genome shotgun (WGS) entry which is preliminary data.</text>
</comment>
<feature type="compositionally biased region" description="Pro residues" evidence="2">
    <location>
        <begin position="38"/>
        <end position="52"/>
    </location>
</feature>
<feature type="transmembrane region" description="Helical" evidence="3">
    <location>
        <begin position="61"/>
        <end position="84"/>
    </location>
</feature>
<proteinExistence type="predicted"/>
<dbReference type="InterPro" id="IPR029050">
    <property type="entry name" value="Immunoprotect_excell_Ig-like"/>
</dbReference>
<evidence type="ECO:0000256" key="1">
    <source>
        <dbReference type="ARBA" id="ARBA00022729"/>
    </source>
</evidence>
<gene>
    <name evidence="5" type="ORF">GCM10011574_59890</name>
</gene>
<dbReference type="Proteomes" id="UP000653480">
    <property type="component" value="Unassembled WGS sequence"/>
</dbReference>
<organism evidence="5 6">
    <name type="scientific">Microbispora bryophytorum</name>
    <dbReference type="NCBI Taxonomy" id="1460882"/>
    <lineage>
        <taxon>Bacteria</taxon>
        <taxon>Bacillati</taxon>
        <taxon>Actinomycetota</taxon>
        <taxon>Actinomycetes</taxon>
        <taxon>Streptosporangiales</taxon>
        <taxon>Streptosporangiaceae</taxon>
        <taxon>Microbispora</taxon>
    </lineage>
</organism>
<sequence length="253" mass="26756">MTEQPPGGYQPDPRQFPQQPYPYQGPGGPQPQQYGPPAYGPPPGYGYPPPPRPPKKSNTGLIVLAVIGGICLVLFAGCGVLVALTGDNTNSPTVATVRQDETAPAVGDDQETEQPADESEDKTAGKVGTPVRDGKFQFTVKKVSRADSVGSGFTEQKPKGEFILIVITVENIGDEAQSFAGSVQKLIDADGREYEADTGAALWLKDSKSMYEQINPGLSVDGTVVFDVPKGLNPVAIELHDSLFSGGVRVSLK</sequence>
<dbReference type="AlphaFoldDB" id="A0A8H9H723"/>
<evidence type="ECO:0000259" key="4">
    <source>
        <dbReference type="Pfam" id="PF11611"/>
    </source>
</evidence>